<dbReference type="Gene3D" id="3.30.750.140">
    <property type="match status" value="1"/>
</dbReference>
<dbReference type="InterPro" id="IPR052563">
    <property type="entry name" value="FliK"/>
</dbReference>
<dbReference type="GO" id="GO:0009424">
    <property type="term" value="C:bacterial-type flagellum hook"/>
    <property type="evidence" value="ECO:0007669"/>
    <property type="project" value="InterPro"/>
</dbReference>
<feature type="compositionally biased region" description="Polar residues" evidence="4">
    <location>
        <begin position="443"/>
        <end position="463"/>
    </location>
</feature>
<keyword evidence="7" id="KW-1185">Reference proteome</keyword>
<evidence type="ECO:0000256" key="1">
    <source>
        <dbReference type="ARBA" id="ARBA00003944"/>
    </source>
</evidence>
<dbReference type="STRING" id="1174501.SAMN05216192_10628"/>
<keyword evidence="6" id="KW-0966">Cell projection</keyword>
<feature type="region of interest" description="Disordered" evidence="4">
    <location>
        <begin position="296"/>
        <end position="319"/>
    </location>
</feature>
<dbReference type="PANTHER" id="PTHR37533">
    <property type="entry name" value="FLAGELLAR HOOK-LENGTH CONTROL PROTEIN"/>
    <property type="match status" value="1"/>
</dbReference>
<dbReference type="PRINTS" id="PR01007">
    <property type="entry name" value="FLGHOOKFLIK"/>
</dbReference>
<evidence type="ECO:0000256" key="3">
    <source>
        <dbReference type="ARBA" id="ARBA00022795"/>
    </source>
</evidence>
<feature type="region of interest" description="Disordered" evidence="4">
    <location>
        <begin position="443"/>
        <end position="472"/>
    </location>
</feature>
<comment type="function">
    <text evidence="1">Controls the length of the flagellar hook.</text>
</comment>
<dbReference type="InterPro" id="IPR038610">
    <property type="entry name" value="FliK-like_C_sf"/>
</dbReference>
<dbReference type="GO" id="GO:0044780">
    <property type="term" value="P:bacterial-type flagellum assembly"/>
    <property type="evidence" value="ECO:0007669"/>
    <property type="project" value="InterPro"/>
</dbReference>
<protein>
    <submittedName>
        <fullName evidence="6">Flagellar hook-length control protein FliK</fullName>
    </submittedName>
</protein>
<keyword evidence="6" id="KW-0969">Cilium</keyword>
<evidence type="ECO:0000313" key="7">
    <source>
        <dbReference type="Proteomes" id="UP000199050"/>
    </source>
</evidence>
<dbReference type="CDD" id="cd17470">
    <property type="entry name" value="T3SS_Flik_C"/>
    <property type="match status" value="1"/>
</dbReference>
<dbReference type="InterPro" id="IPR001635">
    <property type="entry name" value="Flag_hook_Flik"/>
</dbReference>
<evidence type="ECO:0000256" key="4">
    <source>
        <dbReference type="SAM" id="MobiDB-lite"/>
    </source>
</evidence>
<name>A0A1G8L3K1_9BACL</name>
<keyword evidence="6" id="KW-0282">Flagellum</keyword>
<dbReference type="PANTHER" id="PTHR37533:SF2">
    <property type="entry name" value="FLAGELLAR HOOK-LENGTH CONTROL PROTEIN"/>
    <property type="match status" value="1"/>
</dbReference>
<comment type="similarity">
    <text evidence="2">Belongs to the FliK family.</text>
</comment>
<evidence type="ECO:0000313" key="6">
    <source>
        <dbReference type="EMBL" id="SDI50299.1"/>
    </source>
</evidence>
<accession>A0A1G8L3K1</accession>
<proteinExistence type="inferred from homology"/>
<dbReference type="Pfam" id="PF02120">
    <property type="entry name" value="Flg_hook"/>
    <property type="match status" value="1"/>
</dbReference>
<dbReference type="Proteomes" id="UP000199050">
    <property type="component" value="Unassembled WGS sequence"/>
</dbReference>
<evidence type="ECO:0000256" key="2">
    <source>
        <dbReference type="ARBA" id="ARBA00009149"/>
    </source>
</evidence>
<dbReference type="OrthoDB" id="2380967at2"/>
<sequence length="507" mass="52446">MSLVIPSFSGGNMLPANGTAGAGGTAVTNGTTASAGGASTAQPFAQTLIQTMTGATGKAETAAQAGAMASLLQGLLAAVQSGDEETSGKIEVKHIELLKRLTEDMDKLDESLSADPALLAALQGWLTQVAQLLSGTAPQGKGEAGEDTATAALPALDPMLTVSGTSEQGEKAAEGTVTPALSPLARNAETIRFVVQDELNSLVTMLQQAAVNGDEALATQGAELLKQFSAILDEAIIPDNKTKGKGVNNAEAAVQGKHTEIGAKTQGADKAVPVLVDPSVTAKIVKETPDSPVTKAAIAGSSQQSATAEETLTEAGTAEDNNDVLTAGQLSIREGLTAPLKAETARVPVTQFAQQMDTFISGKLEIVRKGGVAEAVITLFPENLGQVDVKLTMQNGNLIAQFATTHSGAKEMLEQQMSQLRAALQSQGIQVEKLEVTQNNTPLFSQFNGQQGRQPNSGGQQNGHSRDRREDIADAVLAAELNGEFKEWAANSGQDIRNPDGRFSAEA</sequence>
<dbReference type="InterPro" id="IPR021136">
    <property type="entry name" value="Flagellar_hook_control-like_C"/>
</dbReference>
<dbReference type="AlphaFoldDB" id="A0A1G8L3K1"/>
<gene>
    <name evidence="6" type="ORF">SAMN05216192_10628</name>
</gene>
<organism evidence="6 7">
    <name type="scientific">Paenibacillus typhae</name>
    <dbReference type="NCBI Taxonomy" id="1174501"/>
    <lineage>
        <taxon>Bacteria</taxon>
        <taxon>Bacillati</taxon>
        <taxon>Bacillota</taxon>
        <taxon>Bacilli</taxon>
        <taxon>Bacillales</taxon>
        <taxon>Paenibacillaceae</taxon>
        <taxon>Paenibacillus</taxon>
    </lineage>
</organism>
<dbReference type="EMBL" id="FNDX01000006">
    <property type="protein sequence ID" value="SDI50299.1"/>
    <property type="molecule type" value="Genomic_DNA"/>
</dbReference>
<reference evidence="7" key="1">
    <citation type="submission" date="2016-10" db="EMBL/GenBank/DDBJ databases">
        <authorList>
            <person name="Varghese N."/>
            <person name="Submissions S."/>
        </authorList>
    </citation>
    <scope>NUCLEOTIDE SEQUENCE [LARGE SCALE GENOMIC DNA]</scope>
    <source>
        <strain evidence="7">CGMCC 1.11012</strain>
    </source>
</reference>
<feature type="compositionally biased region" description="Low complexity" evidence="4">
    <location>
        <begin position="306"/>
        <end position="319"/>
    </location>
</feature>
<dbReference type="RefSeq" id="WP_090713477.1">
    <property type="nucleotide sequence ID" value="NZ_CBCSKY010000005.1"/>
</dbReference>
<evidence type="ECO:0000259" key="5">
    <source>
        <dbReference type="Pfam" id="PF02120"/>
    </source>
</evidence>
<keyword evidence="3" id="KW-1005">Bacterial flagellum biogenesis</keyword>
<feature type="domain" description="Flagellar hook-length control protein-like C-terminal" evidence="5">
    <location>
        <begin position="370"/>
        <end position="441"/>
    </location>
</feature>